<accession>A0A158IBX2</accession>
<dbReference type="InterPro" id="IPR001544">
    <property type="entry name" value="Aminotrans_IV"/>
</dbReference>
<dbReference type="PANTHER" id="PTHR42743:SF11">
    <property type="entry name" value="AMINODEOXYCHORISMATE LYASE"/>
    <property type="match status" value="1"/>
</dbReference>
<comment type="similarity">
    <text evidence="5">Belongs to the class-IV pyridoxal-phosphate-dependent aminotransferase family.</text>
</comment>
<proteinExistence type="inferred from homology"/>
<dbReference type="EC" id="2.6.1.42" evidence="6"/>
<evidence type="ECO:0000256" key="7">
    <source>
        <dbReference type="ARBA" id="ARBA00048212"/>
    </source>
</evidence>
<dbReference type="Pfam" id="PF01063">
    <property type="entry name" value="Aminotran_4"/>
    <property type="match status" value="1"/>
</dbReference>
<dbReference type="AlphaFoldDB" id="A0A158IBX2"/>
<evidence type="ECO:0000256" key="2">
    <source>
        <dbReference type="ARBA" id="ARBA00004824"/>
    </source>
</evidence>
<comment type="pathway">
    <text evidence="3">Amino-acid biosynthesis; L-valine biosynthesis; L-valine from pyruvate: step 4/4.</text>
</comment>
<dbReference type="Proteomes" id="UP000054683">
    <property type="component" value="Unassembled WGS sequence"/>
</dbReference>
<evidence type="ECO:0000313" key="10">
    <source>
        <dbReference type="EMBL" id="SAL53769.1"/>
    </source>
</evidence>
<evidence type="ECO:0000256" key="9">
    <source>
        <dbReference type="ARBA" id="ARBA00049229"/>
    </source>
</evidence>
<dbReference type="PANTHER" id="PTHR42743">
    <property type="entry name" value="AMINO-ACID AMINOTRANSFERASE"/>
    <property type="match status" value="1"/>
</dbReference>
<dbReference type="GO" id="GO:0046394">
    <property type="term" value="P:carboxylic acid biosynthetic process"/>
    <property type="evidence" value="ECO:0007669"/>
    <property type="project" value="UniProtKB-ARBA"/>
</dbReference>
<gene>
    <name evidence="10" type="ORF">AWB69_05682</name>
</gene>
<comment type="function">
    <text evidence="1">Acts on leucine, isoleucine and valine.</text>
</comment>
<evidence type="ECO:0000256" key="4">
    <source>
        <dbReference type="ARBA" id="ARBA00005072"/>
    </source>
</evidence>
<evidence type="ECO:0000256" key="1">
    <source>
        <dbReference type="ARBA" id="ARBA00003109"/>
    </source>
</evidence>
<evidence type="ECO:0000256" key="8">
    <source>
        <dbReference type="ARBA" id="ARBA00048798"/>
    </source>
</evidence>
<name>A0A158IBX2_9BURK</name>
<evidence type="ECO:0000313" key="11">
    <source>
        <dbReference type="Proteomes" id="UP000054683"/>
    </source>
</evidence>
<sequence length="326" mass="36350">MTNSISPSVKQAVNLQLPIHTSPWDHKALSPSYAQGVAYVDDRYVPVGDARIPLLDWGFTRSDACQDTISVWDGQFFRIEDHLDRFERSWKSLRLTNPLSKDEVRDVVHKLVAIGGWRDAYVQIIMTRGIPPIGSRDPRQCQNRFQAFAIPYVWIASPEKQKDGMSVHVSDIRRVPAQSVSPLIKHYHWLDFEMGLFEALDCSADTVLLKSMDGFISEGPGFNVFAVVDGKLVTPKTAALDGMTRRTVLELSSEIGIEAEEINLDLDSLIAAEEAFLTTTAGGILPVTVVNGRKIGNGPGALTAKLHREYWDRRTSGWLGSPALYW</sequence>
<keyword evidence="10" id="KW-0808">Transferase</keyword>
<keyword evidence="10" id="KW-0032">Aminotransferase</keyword>
<evidence type="ECO:0000256" key="3">
    <source>
        <dbReference type="ARBA" id="ARBA00004931"/>
    </source>
</evidence>
<organism evidence="10 11">
    <name type="scientific">Caballeronia udeis</name>
    <dbReference type="NCBI Taxonomy" id="1232866"/>
    <lineage>
        <taxon>Bacteria</taxon>
        <taxon>Pseudomonadati</taxon>
        <taxon>Pseudomonadota</taxon>
        <taxon>Betaproteobacteria</taxon>
        <taxon>Burkholderiales</taxon>
        <taxon>Burkholderiaceae</taxon>
        <taxon>Caballeronia</taxon>
    </lineage>
</organism>
<protein>
    <recommendedName>
        <fullName evidence="6">branched-chain-amino-acid transaminase</fullName>
        <ecNumber evidence="6">2.6.1.42</ecNumber>
    </recommendedName>
</protein>
<dbReference type="Gene3D" id="3.30.470.10">
    <property type="match status" value="1"/>
</dbReference>
<dbReference type="Gene3D" id="3.20.10.10">
    <property type="entry name" value="D-amino Acid Aminotransferase, subunit A, domain 2"/>
    <property type="match status" value="1"/>
</dbReference>
<dbReference type="EMBL" id="FCOK02000046">
    <property type="protein sequence ID" value="SAL53769.1"/>
    <property type="molecule type" value="Genomic_DNA"/>
</dbReference>
<dbReference type="GO" id="GO:0004084">
    <property type="term" value="F:branched-chain-amino-acid transaminase activity"/>
    <property type="evidence" value="ECO:0007669"/>
    <property type="project" value="UniProtKB-EC"/>
</dbReference>
<dbReference type="InterPro" id="IPR043132">
    <property type="entry name" value="BCAT-like_C"/>
</dbReference>
<dbReference type="RefSeq" id="WP_231937257.1">
    <property type="nucleotide sequence ID" value="NZ_FCOK02000046.1"/>
</dbReference>
<evidence type="ECO:0000256" key="5">
    <source>
        <dbReference type="ARBA" id="ARBA00009320"/>
    </source>
</evidence>
<dbReference type="InterPro" id="IPR050571">
    <property type="entry name" value="Class-IV_PLP-Dep_Aminotrnsfr"/>
</dbReference>
<dbReference type="InterPro" id="IPR036038">
    <property type="entry name" value="Aminotransferase-like"/>
</dbReference>
<comment type="catalytic activity">
    <reaction evidence="7">
        <text>L-valine + 2-oxoglutarate = 3-methyl-2-oxobutanoate + L-glutamate</text>
        <dbReference type="Rhea" id="RHEA:24813"/>
        <dbReference type="ChEBI" id="CHEBI:11851"/>
        <dbReference type="ChEBI" id="CHEBI:16810"/>
        <dbReference type="ChEBI" id="CHEBI:29985"/>
        <dbReference type="ChEBI" id="CHEBI:57762"/>
        <dbReference type="EC" id="2.6.1.42"/>
    </reaction>
</comment>
<evidence type="ECO:0000256" key="6">
    <source>
        <dbReference type="ARBA" id="ARBA00013053"/>
    </source>
</evidence>
<comment type="catalytic activity">
    <reaction evidence="9">
        <text>L-leucine + 2-oxoglutarate = 4-methyl-2-oxopentanoate + L-glutamate</text>
        <dbReference type="Rhea" id="RHEA:18321"/>
        <dbReference type="ChEBI" id="CHEBI:16810"/>
        <dbReference type="ChEBI" id="CHEBI:17865"/>
        <dbReference type="ChEBI" id="CHEBI:29985"/>
        <dbReference type="ChEBI" id="CHEBI:57427"/>
        <dbReference type="EC" id="2.6.1.42"/>
    </reaction>
</comment>
<dbReference type="SUPFAM" id="SSF56752">
    <property type="entry name" value="D-aminoacid aminotransferase-like PLP-dependent enzymes"/>
    <property type="match status" value="1"/>
</dbReference>
<reference evidence="10 11" key="1">
    <citation type="submission" date="2016-01" db="EMBL/GenBank/DDBJ databases">
        <authorList>
            <person name="Oliw E.H."/>
        </authorList>
    </citation>
    <scope>NUCLEOTIDE SEQUENCE [LARGE SCALE GENOMIC DNA]</scope>
    <source>
        <strain evidence="10">LMG 27134</strain>
    </source>
</reference>
<comment type="pathway">
    <text evidence="2">Amino-acid biosynthesis; L-isoleucine biosynthesis; L-isoleucine from 2-oxobutanoate: step 4/4.</text>
</comment>
<comment type="pathway">
    <text evidence="4">Amino-acid biosynthesis; L-leucine biosynthesis; L-leucine from 3-methyl-2-oxobutanoate: step 4/4.</text>
</comment>
<comment type="catalytic activity">
    <reaction evidence="8">
        <text>L-isoleucine + 2-oxoglutarate = (S)-3-methyl-2-oxopentanoate + L-glutamate</text>
        <dbReference type="Rhea" id="RHEA:24801"/>
        <dbReference type="ChEBI" id="CHEBI:16810"/>
        <dbReference type="ChEBI" id="CHEBI:29985"/>
        <dbReference type="ChEBI" id="CHEBI:35146"/>
        <dbReference type="ChEBI" id="CHEBI:58045"/>
        <dbReference type="EC" id="2.6.1.42"/>
    </reaction>
</comment>
<dbReference type="InterPro" id="IPR043131">
    <property type="entry name" value="BCAT-like_N"/>
</dbReference>